<keyword evidence="9" id="KW-0804">Transcription</keyword>
<accession>A0A6A5H677</accession>
<dbReference type="GO" id="GO:0045944">
    <property type="term" value="P:positive regulation of transcription by RNA polymerase II"/>
    <property type="evidence" value="ECO:0007669"/>
    <property type="project" value="TreeGrafter"/>
</dbReference>
<dbReference type="GO" id="GO:0005634">
    <property type="term" value="C:nucleus"/>
    <property type="evidence" value="ECO:0007669"/>
    <property type="project" value="UniProtKB-SubCell"/>
</dbReference>
<evidence type="ECO:0000256" key="4">
    <source>
        <dbReference type="ARBA" id="ARBA00022723"/>
    </source>
</evidence>
<evidence type="ECO:0000256" key="11">
    <source>
        <dbReference type="ARBA" id="ARBA00048017"/>
    </source>
</evidence>
<keyword evidence="7" id="KW-0156">Chromatin regulator</keyword>
<comment type="catalytic activity">
    <reaction evidence="11">
        <text>L-lysyl-[protein] + acetyl-CoA = N(6)-acetyl-L-lysyl-[protein] + CoA + H(+)</text>
        <dbReference type="Rhea" id="RHEA:45948"/>
        <dbReference type="Rhea" id="RHEA-COMP:9752"/>
        <dbReference type="Rhea" id="RHEA-COMP:10731"/>
        <dbReference type="ChEBI" id="CHEBI:15378"/>
        <dbReference type="ChEBI" id="CHEBI:29969"/>
        <dbReference type="ChEBI" id="CHEBI:57287"/>
        <dbReference type="ChEBI" id="CHEBI:57288"/>
        <dbReference type="ChEBI" id="CHEBI:61930"/>
        <dbReference type="EC" id="2.3.1.48"/>
    </reaction>
</comment>
<dbReference type="KEGG" id="crq:GCK72_010949"/>
<protein>
    <recommendedName>
        <fullName evidence="2">histone acetyltransferase</fullName>
        <ecNumber evidence="2">2.3.1.48</ecNumber>
    </recommendedName>
</protein>
<evidence type="ECO:0000256" key="13">
    <source>
        <dbReference type="SAM" id="MobiDB-lite"/>
    </source>
</evidence>
<comment type="caution">
    <text evidence="15">The sequence shown here is derived from an EMBL/GenBank/DDBJ whole genome shotgun (WGS) entry which is preliminary data.</text>
</comment>
<dbReference type="EC" id="2.3.1.48" evidence="2"/>
<organism evidence="15 16">
    <name type="scientific">Caenorhabditis remanei</name>
    <name type="common">Caenorhabditis vulgaris</name>
    <dbReference type="NCBI Taxonomy" id="31234"/>
    <lineage>
        <taxon>Eukaryota</taxon>
        <taxon>Metazoa</taxon>
        <taxon>Ecdysozoa</taxon>
        <taxon>Nematoda</taxon>
        <taxon>Chromadorea</taxon>
        <taxon>Rhabditida</taxon>
        <taxon>Rhabditina</taxon>
        <taxon>Rhabditomorpha</taxon>
        <taxon>Rhabditoidea</taxon>
        <taxon>Rhabditidae</taxon>
        <taxon>Peloderinae</taxon>
        <taxon>Caenorhabditis</taxon>
    </lineage>
</organism>
<keyword evidence="3" id="KW-0808">Transferase</keyword>
<feature type="domain" description="TAZ-type" evidence="14">
    <location>
        <begin position="62"/>
        <end position="144"/>
    </location>
</feature>
<proteinExistence type="predicted"/>
<dbReference type="PROSITE" id="PS50134">
    <property type="entry name" value="ZF_TAZ"/>
    <property type="match status" value="1"/>
</dbReference>
<sequence length="217" mass="24616">MSTTLSIYLSACPDVYPDVQSRNTGDLEMNSPRSEEEEVTTTNTSDDETDEDPMIYTSTSMREMGRENIEIVEQGMHHALACELPLESCCMLCTKMKCVLTHINCCLRRRLKGCDVCSTVISIVVFHARVCQVQVCRIPFCHDIRAAMLTYPPSSYHLVDLDHLIHRVITRLQDMAPAKNQSEDEDGEAKVAEEEEEIEWNPYEMDQVAEISSTTDN</sequence>
<dbReference type="SUPFAM" id="SSF57933">
    <property type="entry name" value="TAZ domain"/>
    <property type="match status" value="1"/>
</dbReference>
<dbReference type="InterPro" id="IPR035898">
    <property type="entry name" value="TAZ_dom_sf"/>
</dbReference>
<evidence type="ECO:0000259" key="14">
    <source>
        <dbReference type="PROSITE" id="PS50134"/>
    </source>
</evidence>
<dbReference type="GO" id="GO:0004402">
    <property type="term" value="F:histone acetyltransferase activity"/>
    <property type="evidence" value="ECO:0007669"/>
    <property type="project" value="InterPro"/>
</dbReference>
<evidence type="ECO:0000256" key="6">
    <source>
        <dbReference type="ARBA" id="ARBA00022833"/>
    </source>
</evidence>
<gene>
    <name evidence="15" type="ORF">GCK72_010949</name>
</gene>
<dbReference type="AlphaFoldDB" id="A0A6A5H677"/>
<feature type="region of interest" description="Disordered" evidence="13">
    <location>
        <begin position="19"/>
        <end position="54"/>
    </location>
</feature>
<evidence type="ECO:0000256" key="10">
    <source>
        <dbReference type="ARBA" id="ARBA00023242"/>
    </source>
</evidence>
<keyword evidence="8" id="KW-0805">Transcription regulation</keyword>
<dbReference type="InterPro" id="IPR013178">
    <property type="entry name" value="Histone_AcTrfase_Rtt109/CBP"/>
</dbReference>
<feature type="compositionally biased region" description="Acidic residues" evidence="13">
    <location>
        <begin position="183"/>
        <end position="196"/>
    </location>
</feature>
<dbReference type="CTD" id="9811467"/>
<dbReference type="Proteomes" id="UP000483820">
    <property type="component" value="Chromosome III"/>
</dbReference>
<dbReference type="EMBL" id="WUAV01000003">
    <property type="protein sequence ID" value="KAF1762687.1"/>
    <property type="molecule type" value="Genomic_DNA"/>
</dbReference>
<keyword evidence="4 12" id="KW-0479">Metal-binding</keyword>
<evidence type="ECO:0000256" key="8">
    <source>
        <dbReference type="ARBA" id="ARBA00023015"/>
    </source>
</evidence>
<evidence type="ECO:0000313" key="15">
    <source>
        <dbReference type="EMBL" id="KAF1762687.1"/>
    </source>
</evidence>
<feature type="compositionally biased region" description="Acidic residues" evidence="13">
    <location>
        <begin position="35"/>
        <end position="53"/>
    </location>
</feature>
<evidence type="ECO:0000313" key="16">
    <source>
        <dbReference type="Proteomes" id="UP000483820"/>
    </source>
</evidence>
<keyword evidence="6 12" id="KW-0862">Zinc</keyword>
<name>A0A6A5H677_CAERE</name>
<feature type="region of interest" description="Disordered" evidence="13">
    <location>
        <begin position="176"/>
        <end position="196"/>
    </location>
</feature>
<evidence type="ECO:0000256" key="7">
    <source>
        <dbReference type="ARBA" id="ARBA00022853"/>
    </source>
</evidence>
<dbReference type="PANTHER" id="PTHR13808">
    <property type="entry name" value="CBP/P300-RELATED"/>
    <property type="match status" value="1"/>
</dbReference>
<dbReference type="GO" id="GO:0003713">
    <property type="term" value="F:transcription coactivator activity"/>
    <property type="evidence" value="ECO:0007669"/>
    <property type="project" value="TreeGrafter"/>
</dbReference>
<dbReference type="GO" id="GO:0031490">
    <property type="term" value="F:chromatin DNA binding"/>
    <property type="evidence" value="ECO:0007669"/>
    <property type="project" value="TreeGrafter"/>
</dbReference>
<dbReference type="GO" id="GO:0005667">
    <property type="term" value="C:transcription regulator complex"/>
    <property type="evidence" value="ECO:0007669"/>
    <property type="project" value="TreeGrafter"/>
</dbReference>
<reference evidence="15 16" key="1">
    <citation type="submission" date="2019-12" db="EMBL/GenBank/DDBJ databases">
        <title>Chromosome-level assembly of the Caenorhabditis remanei genome.</title>
        <authorList>
            <person name="Teterina A.A."/>
            <person name="Willis J.H."/>
            <person name="Phillips P.C."/>
        </authorList>
    </citation>
    <scope>NUCLEOTIDE SEQUENCE [LARGE SCALE GENOMIC DNA]</scope>
    <source>
        <strain evidence="15 16">PX506</strain>
        <tissue evidence="15">Whole organism</tissue>
    </source>
</reference>
<dbReference type="Gene3D" id="1.20.1020.10">
    <property type="entry name" value="TAZ domain"/>
    <property type="match status" value="1"/>
</dbReference>
<dbReference type="GeneID" id="9811467"/>
<evidence type="ECO:0000256" key="1">
    <source>
        <dbReference type="ARBA" id="ARBA00004123"/>
    </source>
</evidence>
<feature type="zinc finger region" description="TAZ-type" evidence="12">
    <location>
        <begin position="62"/>
        <end position="144"/>
    </location>
</feature>
<dbReference type="GO" id="GO:0000123">
    <property type="term" value="C:histone acetyltransferase complex"/>
    <property type="evidence" value="ECO:0007669"/>
    <property type="project" value="TreeGrafter"/>
</dbReference>
<evidence type="ECO:0000256" key="12">
    <source>
        <dbReference type="PROSITE-ProRule" id="PRU00203"/>
    </source>
</evidence>
<keyword evidence="10" id="KW-0539">Nucleus</keyword>
<evidence type="ECO:0000256" key="5">
    <source>
        <dbReference type="ARBA" id="ARBA00022771"/>
    </source>
</evidence>
<evidence type="ECO:0000256" key="3">
    <source>
        <dbReference type="ARBA" id="ARBA00022679"/>
    </source>
</evidence>
<dbReference type="InterPro" id="IPR000197">
    <property type="entry name" value="Znf_TAZ"/>
</dbReference>
<keyword evidence="5 12" id="KW-0863">Zinc-finger</keyword>
<dbReference type="RefSeq" id="XP_003111834.2">
    <property type="nucleotide sequence ID" value="XM_003111786.2"/>
</dbReference>
<dbReference type="PANTHER" id="PTHR13808:SF1">
    <property type="entry name" value="HISTONE ACETYLTRANSFERASE"/>
    <property type="match status" value="1"/>
</dbReference>
<evidence type="ECO:0000256" key="9">
    <source>
        <dbReference type="ARBA" id="ARBA00023163"/>
    </source>
</evidence>
<evidence type="ECO:0000256" key="2">
    <source>
        <dbReference type="ARBA" id="ARBA00013184"/>
    </source>
</evidence>
<comment type="subcellular location">
    <subcellularLocation>
        <location evidence="1">Nucleus</location>
    </subcellularLocation>
</comment>
<dbReference type="GO" id="GO:0008270">
    <property type="term" value="F:zinc ion binding"/>
    <property type="evidence" value="ECO:0007669"/>
    <property type="project" value="UniProtKB-KW"/>
</dbReference>